<sequence>MNQALFEPPGAGFSKDTFYAIVRDRVNEEGVKAGAATFQDLRGYGFPKAIEPFIADHPFCYFIVEESENKDFNVLFAGTVVGPVKAVFETDKNLTKSEMDFALDFCKRDFTKNSVISPIGFFANLAAIGIGADKETSEKIFKFISKSDDSPLEIHKFLRLNLKPTKSYLGGEGDINVLFKIWIDENVKVEEEFSDEVKRYYPEALKQIDFSKNLNEKISTFLKNLPTTAEELDYSSLPGIILTSTIVPDLSWCNQPKSKISELPNFFTDENTTKKVKMIQFSQCPDYGAEKDYHFFEMEFDRQVHSLYILFPKQKFGLKNVLENLETSTLTKFIGNYEKSTRVTVEIPEFTIQTNHDFKEFLKNSELEQLFDKNCADFTKIQKENVEISKITQNLENKITNVGIGRPSSETSENQKENSEKEEEIIRVDNPFAYFVIRKPDLHYYNKLRYFQVIFAGIVVDPISSN</sequence>
<proteinExistence type="predicted"/>
<dbReference type="WBParaSite" id="JU765_v2.g4797.t1">
    <property type="protein sequence ID" value="JU765_v2.g4797.t1"/>
    <property type="gene ID" value="JU765_v2.g4797"/>
</dbReference>
<accession>A0AC34R9X3</accession>
<organism evidence="1 2">
    <name type="scientific">Panagrolaimus sp. JU765</name>
    <dbReference type="NCBI Taxonomy" id="591449"/>
    <lineage>
        <taxon>Eukaryota</taxon>
        <taxon>Metazoa</taxon>
        <taxon>Ecdysozoa</taxon>
        <taxon>Nematoda</taxon>
        <taxon>Chromadorea</taxon>
        <taxon>Rhabditida</taxon>
        <taxon>Tylenchina</taxon>
        <taxon>Panagrolaimomorpha</taxon>
        <taxon>Panagrolaimoidea</taxon>
        <taxon>Panagrolaimidae</taxon>
        <taxon>Panagrolaimus</taxon>
    </lineage>
</organism>
<evidence type="ECO:0000313" key="2">
    <source>
        <dbReference type="WBParaSite" id="JU765_v2.g4797.t1"/>
    </source>
</evidence>
<reference evidence="2" key="1">
    <citation type="submission" date="2022-11" db="UniProtKB">
        <authorList>
            <consortium name="WormBaseParasite"/>
        </authorList>
    </citation>
    <scope>IDENTIFICATION</scope>
</reference>
<evidence type="ECO:0000313" key="1">
    <source>
        <dbReference type="Proteomes" id="UP000887576"/>
    </source>
</evidence>
<name>A0AC34R9X3_9BILA</name>
<protein>
    <submittedName>
        <fullName evidence="2">Serpin domain-containing protein</fullName>
    </submittedName>
</protein>
<dbReference type="Proteomes" id="UP000887576">
    <property type="component" value="Unplaced"/>
</dbReference>